<name>A0A6B1FC52_9SYNE</name>
<dbReference type="AlphaFoldDB" id="A0A6B1FC52"/>
<evidence type="ECO:0000313" key="1">
    <source>
        <dbReference type="EMBL" id="MYG38824.1"/>
    </source>
</evidence>
<dbReference type="EMBL" id="VYDO01000242">
    <property type="protein sequence ID" value="MYG38824.1"/>
    <property type="molecule type" value="Genomic_DNA"/>
</dbReference>
<dbReference type="Pfam" id="PF11347">
    <property type="entry name" value="CRR42-like"/>
    <property type="match status" value="1"/>
</dbReference>
<comment type="caution">
    <text evidence="1">The sequence shown here is derived from an EMBL/GenBank/DDBJ whole genome shotgun (WGS) entry which is preliminary data.</text>
</comment>
<dbReference type="InterPro" id="IPR021495">
    <property type="entry name" value="CRR42-like"/>
</dbReference>
<accession>A0A6B1FC52</accession>
<protein>
    <submittedName>
        <fullName evidence="1">DUF3148 domain-containing protein</fullName>
    </submittedName>
</protein>
<organism evidence="1">
    <name type="scientific">Synechococcus sp. SB0676_bin_10</name>
    <dbReference type="NCBI Taxonomy" id="2604869"/>
    <lineage>
        <taxon>Bacteria</taxon>
        <taxon>Bacillati</taxon>
        <taxon>Cyanobacteriota</taxon>
        <taxon>Cyanophyceae</taxon>
        <taxon>Synechococcales</taxon>
        <taxon>Synechococcaceae</taxon>
        <taxon>Synechococcus</taxon>
    </lineage>
</organism>
<proteinExistence type="predicted"/>
<dbReference type="PANTHER" id="PTHR36799">
    <property type="match status" value="1"/>
</dbReference>
<gene>
    <name evidence="1" type="ORF">F4162_07650</name>
</gene>
<reference evidence="1" key="1">
    <citation type="submission" date="2019-09" db="EMBL/GenBank/DDBJ databases">
        <title>Characterisation of the sponge microbiome using genome-centric metagenomics.</title>
        <authorList>
            <person name="Engelberts J.P."/>
            <person name="Robbins S.J."/>
            <person name="De Goeij J.M."/>
            <person name="Aranda M."/>
            <person name="Bell S.C."/>
            <person name="Webster N.S."/>
        </authorList>
    </citation>
    <scope>NUCLEOTIDE SEQUENCE</scope>
    <source>
        <strain evidence="1">SB0676_bin_10</strain>
    </source>
</reference>
<sequence>MEQADGPCPAFDTGALVRLMETQPYLKTADPMPMLRPPDLVETGDEGVVVELRPQNMLAVRFRRGTFLLAADQVEPVV</sequence>
<dbReference type="PANTHER" id="PTHR36799:SF2">
    <property type="entry name" value="PROTEIN CHLORORESPIRATORY REDUCTION 42, CHLOROPLASTIC"/>
    <property type="match status" value="1"/>
</dbReference>